<name>H2J8D9_MARPK</name>
<gene>
    <name evidence="1" type="ordered locus">Marpi_1218</name>
</gene>
<dbReference type="AlphaFoldDB" id="H2J8D9"/>
<reference evidence="2" key="2">
    <citation type="submission" date="2012-01" db="EMBL/GenBank/DDBJ databases">
        <title>Complete sequence of chromosome of Marinitoga piezophila KA3.</title>
        <authorList>
            <person name="Lucas S."/>
            <person name="Han J."/>
            <person name="Lapidus A."/>
            <person name="Cheng J.-F."/>
            <person name="Goodwin L."/>
            <person name="Pitluck S."/>
            <person name="Peters L."/>
            <person name="Mikhailova N."/>
            <person name="Teshima H."/>
            <person name="Detter J.C."/>
            <person name="Han C."/>
            <person name="Tapia R."/>
            <person name="Land M."/>
            <person name="Hauser L."/>
            <person name="Kyrpides N."/>
            <person name="Ivanova N."/>
            <person name="Pagani I."/>
            <person name="Jebbar M."/>
            <person name="Vannier P."/>
            <person name="Oger P."/>
            <person name="Cario A."/>
            <person name="Bartlett D."/>
            <person name="Noll K.M."/>
            <person name="Woyke T."/>
        </authorList>
    </citation>
    <scope>NUCLEOTIDE SEQUENCE [LARGE SCALE GENOMIC DNA]</scope>
    <source>
        <strain evidence="2">DSM 14283 / JCM 11233 / KA3</strain>
    </source>
</reference>
<keyword evidence="2" id="KW-1185">Reference proteome</keyword>
<dbReference type="STRING" id="443254.Marpi_1218"/>
<dbReference type="KEGG" id="mpz:Marpi_1218"/>
<proteinExistence type="predicted"/>
<accession>H2J8D9</accession>
<dbReference type="OrthoDB" id="44625at2"/>
<dbReference type="EMBL" id="CP003257">
    <property type="protein sequence ID" value="AEX85623.1"/>
    <property type="molecule type" value="Genomic_DNA"/>
</dbReference>
<reference evidence="1 2" key="1">
    <citation type="journal article" date="2012" name="J. Bacteriol.">
        <title>Complete Genome Sequence of the Thermophilic, Piezophilic, Heterotrophic Bacterium Marinitoga piezophila KA3.</title>
        <authorList>
            <person name="Lucas S."/>
            <person name="Han J."/>
            <person name="Lapidus A."/>
            <person name="Cheng J.F."/>
            <person name="Goodwin L.A."/>
            <person name="Pitluck S."/>
            <person name="Peters L."/>
            <person name="Mikhailova N."/>
            <person name="Teshima H."/>
            <person name="Detter J.C."/>
            <person name="Han C."/>
            <person name="Tapia R."/>
            <person name="Land M."/>
            <person name="Hauser L."/>
            <person name="Kyrpides N.C."/>
            <person name="Ivanova N."/>
            <person name="Pagani I."/>
            <person name="Vannier P."/>
            <person name="Oger P."/>
            <person name="Bartlett D.H."/>
            <person name="Noll K.M."/>
            <person name="Woyke T."/>
            <person name="Jebbar M."/>
        </authorList>
    </citation>
    <scope>NUCLEOTIDE SEQUENCE [LARGE SCALE GENOMIC DNA]</scope>
    <source>
        <strain evidence="2">DSM 14283 / JCM 11233 / KA3</strain>
    </source>
</reference>
<evidence type="ECO:0000313" key="2">
    <source>
        <dbReference type="Proteomes" id="UP000007161"/>
    </source>
</evidence>
<protein>
    <submittedName>
        <fullName evidence="1">Uncharacterized protein</fullName>
    </submittedName>
</protein>
<dbReference type="RefSeq" id="WP_014296694.1">
    <property type="nucleotide sequence ID" value="NC_016751.1"/>
</dbReference>
<dbReference type="HOGENOM" id="CLU_1445456_0_0_0"/>
<dbReference type="Proteomes" id="UP000007161">
    <property type="component" value="Chromosome"/>
</dbReference>
<sequence>MKVFAGSPIHLMEFENDNININITTHSWSFLGQSGFSVILNKDSLTMYNGLVEDTVVSFERRMINIEDKSRIMFMLQQEGFKFENYFYAKIQKSDLIVLRVDLLNKSSYDYLLNIILSNMFLVKIPVLFFKVYNDSHEISYFYPDKKDYVIFKDSPYAYFNVVEKNEHVIMLHGKYRDKVKNKLVSFLKKVGDFK</sequence>
<evidence type="ECO:0000313" key="1">
    <source>
        <dbReference type="EMBL" id="AEX85623.1"/>
    </source>
</evidence>
<organism evidence="1 2">
    <name type="scientific">Marinitoga piezophila (strain DSM 14283 / JCM 11233 / KA3)</name>
    <dbReference type="NCBI Taxonomy" id="443254"/>
    <lineage>
        <taxon>Bacteria</taxon>
        <taxon>Thermotogati</taxon>
        <taxon>Thermotogota</taxon>
        <taxon>Thermotogae</taxon>
        <taxon>Petrotogales</taxon>
        <taxon>Petrotogaceae</taxon>
        <taxon>Marinitoga</taxon>
    </lineage>
</organism>